<dbReference type="STRING" id="572036.SAMN05661099_3481"/>
<dbReference type="Gene3D" id="3.30.420.40">
    <property type="match status" value="2"/>
</dbReference>
<dbReference type="Pfam" id="PF02782">
    <property type="entry name" value="FGGY_C"/>
    <property type="match status" value="1"/>
</dbReference>
<gene>
    <name evidence="7" type="ORF">SAMN05661099_3481</name>
</gene>
<proteinExistence type="inferred from homology"/>
<comment type="similarity">
    <text evidence="1 4">Belongs to the FGGY kinase family.</text>
</comment>
<dbReference type="InterPro" id="IPR018483">
    <property type="entry name" value="Carb_kinase_FGGY_CS"/>
</dbReference>
<evidence type="ECO:0000256" key="1">
    <source>
        <dbReference type="ARBA" id="ARBA00009156"/>
    </source>
</evidence>
<evidence type="ECO:0000313" key="8">
    <source>
        <dbReference type="Proteomes" id="UP000189981"/>
    </source>
</evidence>
<accession>A0A1T5F7E4</accession>
<dbReference type="InterPro" id="IPR043129">
    <property type="entry name" value="ATPase_NBD"/>
</dbReference>
<dbReference type="RefSeq" id="WP_079703982.1">
    <property type="nucleotide sequence ID" value="NZ_FUYR01000006.1"/>
</dbReference>
<evidence type="ECO:0000256" key="3">
    <source>
        <dbReference type="ARBA" id="ARBA00022777"/>
    </source>
</evidence>
<dbReference type="InterPro" id="IPR000577">
    <property type="entry name" value="Carb_kinase_FGGY"/>
</dbReference>
<feature type="domain" description="Carbohydrate kinase FGGY N-terminal" evidence="5">
    <location>
        <begin position="3"/>
        <end position="241"/>
    </location>
</feature>
<dbReference type="InterPro" id="IPR050406">
    <property type="entry name" value="FGGY_Carb_Kinase"/>
</dbReference>
<evidence type="ECO:0000313" key="7">
    <source>
        <dbReference type="EMBL" id="SKB92089.1"/>
    </source>
</evidence>
<dbReference type="OrthoDB" id="9805576at2"/>
<dbReference type="PROSITE" id="PS00445">
    <property type="entry name" value="FGGY_KINASES_2"/>
    <property type="match status" value="1"/>
</dbReference>
<dbReference type="EMBL" id="FUYR01000006">
    <property type="protein sequence ID" value="SKB92089.1"/>
    <property type="molecule type" value="Genomic_DNA"/>
</dbReference>
<dbReference type="PANTHER" id="PTHR43095:SF2">
    <property type="entry name" value="GLUCONOKINASE"/>
    <property type="match status" value="1"/>
</dbReference>
<organism evidence="7 8">
    <name type="scientific">Daejeonella lutea</name>
    <dbReference type="NCBI Taxonomy" id="572036"/>
    <lineage>
        <taxon>Bacteria</taxon>
        <taxon>Pseudomonadati</taxon>
        <taxon>Bacteroidota</taxon>
        <taxon>Sphingobacteriia</taxon>
        <taxon>Sphingobacteriales</taxon>
        <taxon>Sphingobacteriaceae</taxon>
        <taxon>Daejeonella</taxon>
    </lineage>
</organism>
<name>A0A1T5F7E4_9SPHI</name>
<feature type="domain" description="Carbohydrate kinase FGGY C-terminal" evidence="6">
    <location>
        <begin position="250"/>
        <end position="437"/>
    </location>
</feature>
<evidence type="ECO:0000256" key="4">
    <source>
        <dbReference type="RuleBase" id="RU003733"/>
    </source>
</evidence>
<dbReference type="GO" id="GO:0016301">
    <property type="term" value="F:kinase activity"/>
    <property type="evidence" value="ECO:0007669"/>
    <property type="project" value="UniProtKB-KW"/>
</dbReference>
<dbReference type="SUPFAM" id="SSF53067">
    <property type="entry name" value="Actin-like ATPase domain"/>
    <property type="match status" value="2"/>
</dbReference>
<dbReference type="GO" id="GO:0005975">
    <property type="term" value="P:carbohydrate metabolic process"/>
    <property type="evidence" value="ECO:0007669"/>
    <property type="project" value="InterPro"/>
</dbReference>
<keyword evidence="2 4" id="KW-0808">Transferase</keyword>
<protein>
    <submittedName>
        <fullName evidence="7">Gluconate kinase, FGGY family</fullName>
    </submittedName>
</protein>
<dbReference type="AlphaFoldDB" id="A0A1T5F7E4"/>
<dbReference type="PROSITE" id="PS00933">
    <property type="entry name" value="FGGY_KINASES_1"/>
    <property type="match status" value="1"/>
</dbReference>
<dbReference type="Pfam" id="PF00370">
    <property type="entry name" value="FGGY_N"/>
    <property type="match status" value="1"/>
</dbReference>
<keyword evidence="3 4" id="KW-0418">Kinase</keyword>
<dbReference type="PIRSF" id="PIRSF000538">
    <property type="entry name" value="GlpK"/>
    <property type="match status" value="1"/>
</dbReference>
<dbReference type="GO" id="GO:0016773">
    <property type="term" value="F:phosphotransferase activity, alcohol group as acceptor"/>
    <property type="evidence" value="ECO:0007669"/>
    <property type="project" value="InterPro"/>
</dbReference>
<evidence type="ECO:0000259" key="6">
    <source>
        <dbReference type="Pfam" id="PF02782"/>
    </source>
</evidence>
<dbReference type="Proteomes" id="UP000189981">
    <property type="component" value="Unassembled WGS sequence"/>
</dbReference>
<dbReference type="PANTHER" id="PTHR43095">
    <property type="entry name" value="SUGAR KINASE"/>
    <property type="match status" value="1"/>
</dbReference>
<reference evidence="8" key="1">
    <citation type="submission" date="2017-02" db="EMBL/GenBank/DDBJ databases">
        <authorList>
            <person name="Varghese N."/>
            <person name="Submissions S."/>
        </authorList>
    </citation>
    <scope>NUCLEOTIDE SEQUENCE [LARGE SCALE GENOMIC DNA]</scope>
    <source>
        <strain evidence="8">DSM 22385</strain>
    </source>
</reference>
<dbReference type="InterPro" id="IPR018485">
    <property type="entry name" value="FGGY_C"/>
</dbReference>
<dbReference type="InterPro" id="IPR018484">
    <property type="entry name" value="FGGY_N"/>
</dbReference>
<evidence type="ECO:0000256" key="2">
    <source>
        <dbReference type="ARBA" id="ARBA00022679"/>
    </source>
</evidence>
<keyword evidence="8" id="KW-1185">Reference proteome</keyword>
<sequence length="495" mass="54291">MEYVLGIDIGTGSTKAVAVDFYSQSIAVSQHHYQTYSPRSGTSEQDPELIWQALQACLIEVHSKLKCCPAAICFSSAMHSLIPVDKQGKKLMNMITWADSRSDYVATRLKASPGAIRMYESSGMPLHAMSPLCKIIWLKENMPDVFDAAHKFISIKEFIWFRLFGEYVVDHSIACATGMLDLLSRTWNKDLLALAGITEDRLSRPVSTTYTRSGAQFLPAILEEGTPFVIGASDGCLANLGSFAIQRGVAAVTIGTSGAVRISSEKPIFNREAFTFSYCLDEDTFICGGPVNNGGNVLQWLVTNFLGKIANLDTFEEVFMMADGISPGSEGLLFLPYINGERAPVWDSNSSGAFVGVRSIHTQAHFCRAVLEGVCFALFEVLQAVESKSQEIRQINVSGGFVNSRLWMHLLADITGKDLILKQTEDASANGAAFMAMKVLGLNGGKYPAEAENAEEVIIKSDPEKHKLYSKNFAVYKSLYLGLKDSMHQLNNISY</sequence>
<evidence type="ECO:0000259" key="5">
    <source>
        <dbReference type="Pfam" id="PF00370"/>
    </source>
</evidence>
<dbReference type="CDD" id="cd07770">
    <property type="entry name" value="ASKHA_NBD_FGGY_GntK"/>
    <property type="match status" value="1"/>
</dbReference>